<feature type="domain" description="VanZ-like" evidence="2">
    <location>
        <begin position="46"/>
        <end position="162"/>
    </location>
</feature>
<evidence type="ECO:0000256" key="1">
    <source>
        <dbReference type="SAM" id="Phobius"/>
    </source>
</evidence>
<dbReference type="AlphaFoldDB" id="A0A9D2PH79"/>
<dbReference type="EMBL" id="DWWD01000006">
    <property type="protein sequence ID" value="HJC49194.1"/>
    <property type="molecule type" value="Genomic_DNA"/>
</dbReference>
<evidence type="ECO:0000313" key="4">
    <source>
        <dbReference type="Proteomes" id="UP000823904"/>
    </source>
</evidence>
<evidence type="ECO:0000259" key="2">
    <source>
        <dbReference type="Pfam" id="PF04892"/>
    </source>
</evidence>
<keyword evidence="1" id="KW-0472">Membrane</keyword>
<dbReference type="Proteomes" id="UP000823904">
    <property type="component" value="Unassembled WGS sequence"/>
</dbReference>
<feature type="transmembrane region" description="Helical" evidence="1">
    <location>
        <begin position="255"/>
        <end position="276"/>
    </location>
</feature>
<keyword evidence="1" id="KW-0812">Transmembrane</keyword>
<evidence type="ECO:0000313" key="3">
    <source>
        <dbReference type="EMBL" id="HJC49194.1"/>
    </source>
</evidence>
<feature type="transmembrane region" description="Helical" evidence="1">
    <location>
        <begin position="174"/>
        <end position="194"/>
    </location>
</feature>
<dbReference type="PANTHER" id="PTHR36834">
    <property type="entry name" value="MEMBRANE PROTEIN-RELATED"/>
    <property type="match status" value="1"/>
</dbReference>
<comment type="caution">
    <text evidence="3">The sequence shown here is derived from an EMBL/GenBank/DDBJ whole genome shotgun (WGS) entry which is preliminary data.</text>
</comment>
<keyword evidence="1" id="KW-1133">Transmembrane helix</keyword>
<sequence length="280" mass="31350">MMVSKLLIGMSYLSKACWIGLLLTLLIYGIHKICLKKFARQGKDYILYYIALVYLVTLLMITGITAPWSIHNAHNGQLIPFQDFDGRYFLLNILLFLPAGAFLPLVFQKDIKWHWKYIGFGVLLSLGIEMIQFLFTGRLADMDDVIANGIGCLAGYLVFWILKKCWKASGGKPAGYGTYGLCLSILGWLFGFPYRMGMCLGDMLLASWGFPVWSGNQGGALSFQGTHYTLVIYFAIQLAAVWVTKKYNRDLGAKAGKILSICGTVFFGLLLARNIIQNFI</sequence>
<feature type="transmembrane region" description="Helical" evidence="1">
    <location>
        <begin position="46"/>
        <end position="68"/>
    </location>
</feature>
<reference evidence="3" key="2">
    <citation type="submission" date="2021-04" db="EMBL/GenBank/DDBJ databases">
        <authorList>
            <person name="Gilroy R."/>
        </authorList>
    </citation>
    <scope>NUCLEOTIDE SEQUENCE</scope>
    <source>
        <strain evidence="3">ChiSjej3B21-8574</strain>
    </source>
</reference>
<feature type="transmembrane region" description="Helical" evidence="1">
    <location>
        <begin position="12"/>
        <end position="34"/>
    </location>
</feature>
<feature type="transmembrane region" description="Helical" evidence="1">
    <location>
        <begin position="225"/>
        <end position="243"/>
    </location>
</feature>
<reference evidence="3" key="1">
    <citation type="journal article" date="2021" name="PeerJ">
        <title>Extensive microbial diversity within the chicken gut microbiome revealed by metagenomics and culture.</title>
        <authorList>
            <person name="Gilroy R."/>
            <person name="Ravi A."/>
            <person name="Getino M."/>
            <person name="Pursley I."/>
            <person name="Horton D.L."/>
            <person name="Alikhan N.F."/>
            <person name="Baker D."/>
            <person name="Gharbi K."/>
            <person name="Hall N."/>
            <person name="Watson M."/>
            <person name="Adriaenssens E.M."/>
            <person name="Foster-Nyarko E."/>
            <person name="Jarju S."/>
            <person name="Secka A."/>
            <person name="Antonio M."/>
            <person name="Oren A."/>
            <person name="Chaudhuri R.R."/>
            <person name="La Ragione R."/>
            <person name="Hildebrand F."/>
            <person name="Pallen M.J."/>
        </authorList>
    </citation>
    <scope>NUCLEOTIDE SEQUENCE</scope>
    <source>
        <strain evidence="3">ChiSjej3B21-8574</strain>
    </source>
</reference>
<dbReference type="InterPro" id="IPR006976">
    <property type="entry name" value="VanZ-like"/>
</dbReference>
<dbReference type="PANTHER" id="PTHR36834:SF1">
    <property type="entry name" value="INTEGRAL MEMBRANE PROTEIN"/>
    <property type="match status" value="1"/>
</dbReference>
<protein>
    <submittedName>
        <fullName evidence="3">VanZ family protein</fullName>
    </submittedName>
</protein>
<feature type="transmembrane region" description="Helical" evidence="1">
    <location>
        <begin position="119"/>
        <end position="139"/>
    </location>
</feature>
<proteinExistence type="predicted"/>
<gene>
    <name evidence="3" type="ORF">H9754_01215</name>
</gene>
<feature type="transmembrane region" description="Helical" evidence="1">
    <location>
        <begin position="145"/>
        <end position="162"/>
    </location>
</feature>
<feature type="transmembrane region" description="Helical" evidence="1">
    <location>
        <begin position="88"/>
        <end position="107"/>
    </location>
</feature>
<accession>A0A9D2PH79</accession>
<name>A0A9D2PH79_9FIRM</name>
<dbReference type="Pfam" id="PF04892">
    <property type="entry name" value="VanZ"/>
    <property type="match status" value="1"/>
</dbReference>
<dbReference type="InterPro" id="IPR053150">
    <property type="entry name" value="Teicoplanin_resist-assoc"/>
</dbReference>
<organism evidence="3 4">
    <name type="scientific">Candidatus Anaerostipes avistercoris</name>
    <dbReference type="NCBI Taxonomy" id="2838462"/>
    <lineage>
        <taxon>Bacteria</taxon>
        <taxon>Bacillati</taxon>
        <taxon>Bacillota</taxon>
        <taxon>Clostridia</taxon>
        <taxon>Lachnospirales</taxon>
        <taxon>Lachnospiraceae</taxon>
        <taxon>Anaerostipes</taxon>
    </lineage>
</organism>